<dbReference type="PANTHER" id="PTHR35603">
    <property type="match status" value="1"/>
</dbReference>
<keyword evidence="3" id="KW-0677">Repeat</keyword>
<dbReference type="Pfam" id="PF05433">
    <property type="entry name" value="Rick_17kDa_Anti"/>
    <property type="match status" value="1"/>
</dbReference>
<evidence type="ECO:0000256" key="6">
    <source>
        <dbReference type="SAM" id="SignalP"/>
    </source>
</evidence>
<feature type="domain" description="Beta/gamma crystallin 'Greek key'" evidence="7">
    <location>
        <begin position="63"/>
        <end position="104"/>
    </location>
</feature>
<comment type="subcellular location">
    <subcellularLocation>
        <location evidence="1">Membrane</location>
    </subcellularLocation>
</comment>
<comment type="caution">
    <text evidence="8">The sequence shown here is derived from an EMBL/GenBank/DDBJ whole genome shotgun (WGS) entry which is preliminary data.</text>
</comment>
<dbReference type="EMBL" id="JBEWZI010000006">
    <property type="protein sequence ID" value="MET7014033.1"/>
    <property type="molecule type" value="Genomic_DNA"/>
</dbReference>
<dbReference type="InterPro" id="IPR011024">
    <property type="entry name" value="G_crystallin-like"/>
</dbReference>
<evidence type="ECO:0000256" key="1">
    <source>
        <dbReference type="ARBA" id="ARBA00004370"/>
    </source>
</evidence>
<keyword evidence="9" id="KW-1185">Reference proteome</keyword>
<dbReference type="Pfam" id="PF00030">
    <property type="entry name" value="Crystall"/>
    <property type="match status" value="1"/>
</dbReference>
<dbReference type="InterPro" id="IPR051407">
    <property type="entry name" value="Bact_OM_lipoprot/Surf_antigen"/>
</dbReference>
<reference evidence="8 9" key="1">
    <citation type="submission" date="2024-07" db="EMBL/GenBank/DDBJ databases">
        <title>Uliginosibacterium flavum JJ3220;KACC:17644.</title>
        <authorList>
            <person name="Kim M.K."/>
        </authorList>
    </citation>
    <scope>NUCLEOTIDE SEQUENCE [LARGE SCALE GENOMIC DNA]</scope>
    <source>
        <strain evidence="8 9">KACC:17644</strain>
    </source>
</reference>
<name>A0ABV2TJD6_9RHOO</name>
<dbReference type="PANTHER" id="PTHR35603:SF2">
    <property type="entry name" value="OUTER MEMBRANE LIPOPROTEIN"/>
    <property type="match status" value="1"/>
</dbReference>
<evidence type="ECO:0000259" key="7">
    <source>
        <dbReference type="PROSITE" id="PS50915"/>
    </source>
</evidence>
<feature type="region of interest" description="Disordered" evidence="5">
    <location>
        <begin position="207"/>
        <end position="227"/>
    </location>
</feature>
<dbReference type="Proteomes" id="UP001549691">
    <property type="component" value="Unassembled WGS sequence"/>
</dbReference>
<feature type="signal peptide" evidence="6">
    <location>
        <begin position="1"/>
        <end position="22"/>
    </location>
</feature>
<evidence type="ECO:0000256" key="5">
    <source>
        <dbReference type="SAM" id="MobiDB-lite"/>
    </source>
</evidence>
<proteinExistence type="inferred from homology"/>
<evidence type="ECO:0000256" key="4">
    <source>
        <dbReference type="ARBA" id="ARBA00023136"/>
    </source>
</evidence>
<comment type="similarity">
    <text evidence="2">Belongs to the beta/gamma-crystallin family.</text>
</comment>
<protein>
    <submittedName>
        <fullName evidence="8">Beta/gamma crystallin-related protein</fullName>
    </submittedName>
</protein>
<organism evidence="8 9">
    <name type="scientific">Uliginosibacterium flavum</name>
    <dbReference type="NCBI Taxonomy" id="1396831"/>
    <lineage>
        <taxon>Bacteria</taxon>
        <taxon>Pseudomonadati</taxon>
        <taxon>Pseudomonadota</taxon>
        <taxon>Betaproteobacteria</taxon>
        <taxon>Rhodocyclales</taxon>
        <taxon>Zoogloeaceae</taxon>
        <taxon>Uliginosibacterium</taxon>
    </lineage>
</organism>
<dbReference type="PROSITE" id="PS50915">
    <property type="entry name" value="CRYSTALLIN_BETA_GAMMA"/>
    <property type="match status" value="1"/>
</dbReference>
<dbReference type="RefSeq" id="WP_354600491.1">
    <property type="nucleotide sequence ID" value="NZ_JBEWZI010000006.1"/>
</dbReference>
<evidence type="ECO:0000313" key="9">
    <source>
        <dbReference type="Proteomes" id="UP001549691"/>
    </source>
</evidence>
<dbReference type="InterPro" id="IPR001064">
    <property type="entry name" value="Beta/gamma_crystallin"/>
</dbReference>
<feature type="compositionally biased region" description="Basic and acidic residues" evidence="5">
    <location>
        <begin position="215"/>
        <end position="226"/>
    </location>
</feature>
<dbReference type="InterPro" id="IPR008816">
    <property type="entry name" value="Gly_zipper_2TM_dom"/>
</dbReference>
<sequence length="266" mass="29168">MNWKLKSSLAISALVLTGQAFAQVTFYEFEDFRGRAFTTAQQLANFKRAGSNDRASSVIVRSGRWEVCEDVRFAGRCVVLRPGNYDSLRQLGMDNKISSVRPVSRRARYDNDTPEPIAAPAYEYRRRPSERVYEAPVTSARAIVGPPEERCWMERQQVETQGRDANVGAAIIGGIIGGILGHQVGEGSGKDVATAGGAVVGAVIGSRTGGGAPGSERDVRRCESRESQTPAYWDVTYRYRGVNHRVQMNSAPGRTISVNRNGEPRQ</sequence>
<evidence type="ECO:0000313" key="8">
    <source>
        <dbReference type="EMBL" id="MET7014033.1"/>
    </source>
</evidence>
<feature type="chain" id="PRO_5045257949" evidence="6">
    <location>
        <begin position="23"/>
        <end position="266"/>
    </location>
</feature>
<keyword evidence="4" id="KW-0472">Membrane</keyword>
<keyword evidence="6" id="KW-0732">Signal</keyword>
<evidence type="ECO:0000256" key="3">
    <source>
        <dbReference type="ARBA" id="ARBA00022737"/>
    </source>
</evidence>
<dbReference type="SUPFAM" id="SSF49695">
    <property type="entry name" value="gamma-Crystallin-like"/>
    <property type="match status" value="1"/>
</dbReference>
<accession>A0ABV2TJD6</accession>
<evidence type="ECO:0000256" key="2">
    <source>
        <dbReference type="ARBA" id="ARBA00009646"/>
    </source>
</evidence>
<dbReference type="Gene3D" id="2.60.20.10">
    <property type="entry name" value="Crystallins"/>
    <property type="match status" value="1"/>
</dbReference>
<gene>
    <name evidence="8" type="ORF">ABXR19_07510</name>
</gene>
<dbReference type="SMART" id="SM00247">
    <property type="entry name" value="XTALbg"/>
    <property type="match status" value="1"/>
</dbReference>